<dbReference type="Proteomes" id="UP001627154">
    <property type="component" value="Unassembled WGS sequence"/>
</dbReference>
<sequence>MRPNRKYFLARSNAEVLIELVNYLNDNEIEEEQLQDKNVLTTIIRDGMKKYVNQPPPLKYLDTIKSTVLTFTMDYLKVVNLYRINDAVLLVGCVEYLLFPDVEDKELRKIYHCGNLKAKKIYNKLSGFPEQKEQNDNIVIAARQFFECQIFIRKSEFLKTIRNYLRGLEIDSNELQFIRTKSIEVIKEKAAKVISQLQVNLDSIEDNLLTSAPELSVSKSVNHKSILPNSIKIIKRNEQLLITQEYLNARCNAEVIINLQEYLIFEEVEKENLDDENLSNIIRKVNQKQPVDIAKSARYFFCYEAFLKENGRLKAIRSYLNAISDYIDNDELSYARDTSIQLIHDYAAKYRVEPTQIDPIDDH</sequence>
<comment type="caution">
    <text evidence="1">The sequence shown here is derived from an EMBL/GenBank/DDBJ whole genome shotgun (WGS) entry which is preliminary data.</text>
</comment>
<name>A0ABD2XNU2_9HYME</name>
<protein>
    <submittedName>
        <fullName evidence="1">Uncharacterized protein</fullName>
    </submittedName>
</protein>
<evidence type="ECO:0000313" key="2">
    <source>
        <dbReference type="Proteomes" id="UP001627154"/>
    </source>
</evidence>
<organism evidence="1 2">
    <name type="scientific">Trichogramma kaykai</name>
    <dbReference type="NCBI Taxonomy" id="54128"/>
    <lineage>
        <taxon>Eukaryota</taxon>
        <taxon>Metazoa</taxon>
        <taxon>Ecdysozoa</taxon>
        <taxon>Arthropoda</taxon>
        <taxon>Hexapoda</taxon>
        <taxon>Insecta</taxon>
        <taxon>Pterygota</taxon>
        <taxon>Neoptera</taxon>
        <taxon>Endopterygota</taxon>
        <taxon>Hymenoptera</taxon>
        <taxon>Apocrita</taxon>
        <taxon>Proctotrupomorpha</taxon>
        <taxon>Chalcidoidea</taxon>
        <taxon>Trichogrammatidae</taxon>
        <taxon>Trichogramma</taxon>
    </lineage>
</organism>
<reference evidence="1 2" key="1">
    <citation type="journal article" date="2024" name="bioRxiv">
        <title>A reference genome for Trichogramma kaykai: A tiny desert-dwelling parasitoid wasp with competing sex-ratio distorters.</title>
        <authorList>
            <person name="Culotta J."/>
            <person name="Lindsey A.R."/>
        </authorList>
    </citation>
    <scope>NUCLEOTIDE SEQUENCE [LARGE SCALE GENOMIC DNA]</scope>
    <source>
        <strain evidence="1 2">KSX58</strain>
    </source>
</reference>
<keyword evidence="2" id="KW-1185">Reference proteome</keyword>
<dbReference type="EMBL" id="JBJJXI010000018">
    <property type="protein sequence ID" value="KAL3406937.1"/>
    <property type="molecule type" value="Genomic_DNA"/>
</dbReference>
<gene>
    <name evidence="1" type="ORF">TKK_001046</name>
</gene>
<dbReference type="AlphaFoldDB" id="A0ABD2XNU2"/>
<proteinExistence type="predicted"/>
<evidence type="ECO:0000313" key="1">
    <source>
        <dbReference type="EMBL" id="KAL3406937.1"/>
    </source>
</evidence>
<accession>A0ABD2XNU2</accession>